<dbReference type="CDD" id="cd10951">
    <property type="entry name" value="CE4_ClCDA_like"/>
    <property type="match status" value="1"/>
</dbReference>
<evidence type="ECO:0000256" key="2">
    <source>
        <dbReference type="ARBA" id="ARBA00004609"/>
    </source>
</evidence>
<sequence>MRLSALVTVALAAVALTSPLQKRAKAQVVTKCTVPNTAALTFDDGPFVYLYDVSKALVAAGAKGTFFFNGDNYGGCIYNEDQAKRVKYAYDKGHQIASHTWSHAHLNNLTWDQLHHEFWLVEQAFQKIAGVTPAFMRPPYGEYNDLVLEVAGNRGQTVAIWDFDSRDSAGATAAQSNKLYDDLAKAHPSTILALNHDVYQQTAQVVVPHAIATLQKAGYKLVTLAECLGRPAYQSVGAPAVRDDSWKC</sequence>
<keyword evidence="8" id="KW-0472">Membrane</keyword>
<comment type="caution">
    <text evidence="14">The sequence shown here is derived from an EMBL/GenBank/DDBJ whole genome shotgun (WGS) entry which is preliminary data.</text>
</comment>
<evidence type="ECO:0000256" key="7">
    <source>
        <dbReference type="ARBA" id="ARBA00022801"/>
    </source>
</evidence>
<protein>
    <submittedName>
        <fullName evidence="14">Acetyl xylan esterase II</fullName>
    </submittedName>
</protein>
<dbReference type="InterPro" id="IPR011330">
    <property type="entry name" value="Glyco_hydro/deAcase_b/a-brl"/>
</dbReference>
<evidence type="ECO:0000313" key="15">
    <source>
        <dbReference type="Proteomes" id="UP000807353"/>
    </source>
</evidence>
<organism evidence="14 15">
    <name type="scientific">Collybia nuda</name>
    <dbReference type="NCBI Taxonomy" id="64659"/>
    <lineage>
        <taxon>Eukaryota</taxon>
        <taxon>Fungi</taxon>
        <taxon>Dikarya</taxon>
        <taxon>Basidiomycota</taxon>
        <taxon>Agaricomycotina</taxon>
        <taxon>Agaricomycetes</taxon>
        <taxon>Agaricomycetidae</taxon>
        <taxon>Agaricales</taxon>
        <taxon>Tricholomatineae</taxon>
        <taxon>Clitocybaceae</taxon>
        <taxon>Collybia</taxon>
    </lineage>
</organism>
<evidence type="ECO:0000256" key="6">
    <source>
        <dbReference type="ARBA" id="ARBA00022729"/>
    </source>
</evidence>
<dbReference type="GO" id="GO:0005975">
    <property type="term" value="P:carbohydrate metabolic process"/>
    <property type="evidence" value="ECO:0007669"/>
    <property type="project" value="InterPro"/>
</dbReference>
<dbReference type="PANTHER" id="PTHR46471:SF2">
    <property type="entry name" value="CHITIN DEACETYLASE-RELATED"/>
    <property type="match status" value="1"/>
</dbReference>
<feature type="domain" description="NodB homology" evidence="13">
    <location>
        <begin position="36"/>
        <end position="222"/>
    </location>
</feature>
<dbReference type="InterPro" id="IPR002509">
    <property type="entry name" value="NODB_dom"/>
</dbReference>
<evidence type="ECO:0000313" key="14">
    <source>
        <dbReference type="EMBL" id="KAF9457983.1"/>
    </source>
</evidence>
<dbReference type="GO" id="GO:0098552">
    <property type="term" value="C:side of membrane"/>
    <property type="evidence" value="ECO:0007669"/>
    <property type="project" value="UniProtKB-KW"/>
</dbReference>
<dbReference type="GO" id="GO:0005886">
    <property type="term" value="C:plasma membrane"/>
    <property type="evidence" value="ECO:0007669"/>
    <property type="project" value="UniProtKB-SubCell"/>
</dbReference>
<keyword evidence="7" id="KW-0378">Hydrolase</keyword>
<evidence type="ECO:0000256" key="10">
    <source>
        <dbReference type="ARBA" id="ARBA00023288"/>
    </source>
</evidence>
<dbReference type="Pfam" id="PF01522">
    <property type="entry name" value="Polysacc_deac_1"/>
    <property type="match status" value="1"/>
</dbReference>
<dbReference type="Proteomes" id="UP000807353">
    <property type="component" value="Unassembled WGS sequence"/>
</dbReference>
<dbReference type="SUPFAM" id="SSF88713">
    <property type="entry name" value="Glycoside hydrolase/deacetylase"/>
    <property type="match status" value="1"/>
</dbReference>
<keyword evidence="15" id="KW-1185">Reference proteome</keyword>
<gene>
    <name evidence="14" type="ORF">BDZ94DRAFT_1271872</name>
</gene>
<dbReference type="EMBL" id="MU150353">
    <property type="protein sequence ID" value="KAF9457983.1"/>
    <property type="molecule type" value="Genomic_DNA"/>
</dbReference>
<evidence type="ECO:0000256" key="11">
    <source>
        <dbReference type="ARBA" id="ARBA00023316"/>
    </source>
</evidence>
<name>A0A9P5XUT5_9AGAR</name>
<keyword evidence="4" id="KW-0325">Glycoprotein</keyword>
<evidence type="ECO:0000256" key="9">
    <source>
        <dbReference type="ARBA" id="ARBA00023277"/>
    </source>
</evidence>
<keyword evidence="4" id="KW-0336">GPI-anchor</keyword>
<dbReference type="PANTHER" id="PTHR46471">
    <property type="entry name" value="CHITIN DEACETYLASE"/>
    <property type="match status" value="1"/>
</dbReference>
<comment type="cofactor">
    <cofactor evidence="1">
        <name>Co(2+)</name>
        <dbReference type="ChEBI" id="CHEBI:48828"/>
    </cofactor>
</comment>
<evidence type="ECO:0000259" key="13">
    <source>
        <dbReference type="PROSITE" id="PS51677"/>
    </source>
</evidence>
<evidence type="ECO:0000256" key="8">
    <source>
        <dbReference type="ARBA" id="ARBA00023136"/>
    </source>
</evidence>
<feature type="signal peptide" evidence="12">
    <location>
        <begin position="1"/>
        <end position="26"/>
    </location>
</feature>
<accession>A0A9P5XUT5</accession>
<dbReference type="Gene3D" id="3.20.20.370">
    <property type="entry name" value="Glycoside hydrolase/deacetylase"/>
    <property type="match status" value="1"/>
</dbReference>
<feature type="chain" id="PRO_5040278078" evidence="12">
    <location>
        <begin position="27"/>
        <end position="248"/>
    </location>
</feature>
<proteinExistence type="predicted"/>
<keyword evidence="10" id="KW-0449">Lipoprotein</keyword>
<dbReference type="AlphaFoldDB" id="A0A9P5XUT5"/>
<evidence type="ECO:0000256" key="5">
    <source>
        <dbReference type="ARBA" id="ARBA00022723"/>
    </source>
</evidence>
<dbReference type="OrthoDB" id="2125469at2759"/>
<dbReference type="PROSITE" id="PS51677">
    <property type="entry name" value="NODB"/>
    <property type="match status" value="1"/>
</dbReference>
<evidence type="ECO:0000256" key="4">
    <source>
        <dbReference type="ARBA" id="ARBA00022622"/>
    </source>
</evidence>
<dbReference type="GO" id="GO:0071555">
    <property type="term" value="P:cell wall organization"/>
    <property type="evidence" value="ECO:0007669"/>
    <property type="project" value="UniProtKB-KW"/>
</dbReference>
<keyword evidence="9" id="KW-0119">Carbohydrate metabolism</keyword>
<evidence type="ECO:0000256" key="12">
    <source>
        <dbReference type="SAM" id="SignalP"/>
    </source>
</evidence>
<dbReference type="GO" id="GO:0046872">
    <property type="term" value="F:metal ion binding"/>
    <property type="evidence" value="ECO:0007669"/>
    <property type="project" value="UniProtKB-KW"/>
</dbReference>
<keyword evidence="6 12" id="KW-0732">Signal</keyword>
<keyword evidence="3" id="KW-1003">Cell membrane</keyword>
<evidence type="ECO:0000256" key="1">
    <source>
        <dbReference type="ARBA" id="ARBA00001941"/>
    </source>
</evidence>
<dbReference type="GO" id="GO:0016810">
    <property type="term" value="F:hydrolase activity, acting on carbon-nitrogen (but not peptide) bonds"/>
    <property type="evidence" value="ECO:0007669"/>
    <property type="project" value="InterPro"/>
</dbReference>
<reference evidence="14" key="1">
    <citation type="submission" date="2020-11" db="EMBL/GenBank/DDBJ databases">
        <authorList>
            <consortium name="DOE Joint Genome Institute"/>
            <person name="Ahrendt S."/>
            <person name="Riley R."/>
            <person name="Andreopoulos W."/>
            <person name="Labutti K."/>
            <person name="Pangilinan J."/>
            <person name="Ruiz-Duenas F.J."/>
            <person name="Barrasa J.M."/>
            <person name="Sanchez-Garcia M."/>
            <person name="Camarero S."/>
            <person name="Miyauchi S."/>
            <person name="Serrano A."/>
            <person name="Linde D."/>
            <person name="Babiker R."/>
            <person name="Drula E."/>
            <person name="Ayuso-Fernandez I."/>
            <person name="Pacheco R."/>
            <person name="Padilla G."/>
            <person name="Ferreira P."/>
            <person name="Barriuso J."/>
            <person name="Kellner H."/>
            <person name="Castanera R."/>
            <person name="Alfaro M."/>
            <person name="Ramirez L."/>
            <person name="Pisabarro A.G."/>
            <person name="Kuo A."/>
            <person name="Tritt A."/>
            <person name="Lipzen A."/>
            <person name="He G."/>
            <person name="Yan M."/>
            <person name="Ng V."/>
            <person name="Cullen D."/>
            <person name="Martin F."/>
            <person name="Rosso M.-N."/>
            <person name="Henrissat B."/>
            <person name="Hibbett D."/>
            <person name="Martinez A.T."/>
            <person name="Grigoriev I.V."/>
        </authorList>
    </citation>
    <scope>NUCLEOTIDE SEQUENCE</scope>
    <source>
        <strain evidence="14">CBS 247.69</strain>
    </source>
</reference>
<comment type="subcellular location">
    <subcellularLocation>
        <location evidence="2">Cell membrane</location>
        <topology evidence="2">Lipid-anchor</topology>
        <topology evidence="2">GPI-anchor</topology>
    </subcellularLocation>
</comment>
<evidence type="ECO:0000256" key="3">
    <source>
        <dbReference type="ARBA" id="ARBA00022475"/>
    </source>
</evidence>
<keyword evidence="5" id="KW-0479">Metal-binding</keyword>
<keyword evidence="11" id="KW-0961">Cell wall biogenesis/degradation</keyword>